<dbReference type="RefSeq" id="WP_187017763.1">
    <property type="nucleotide sequence ID" value="NZ_JACRUK010000011.1"/>
</dbReference>
<feature type="coiled-coil region" evidence="1">
    <location>
        <begin position="268"/>
        <end position="298"/>
    </location>
</feature>
<name>A0A923SJA6_9FLAO</name>
<dbReference type="Proteomes" id="UP000641454">
    <property type="component" value="Unassembled WGS sequence"/>
</dbReference>
<dbReference type="EMBL" id="JACRUL010000011">
    <property type="protein sequence ID" value="MBC5844093.1"/>
    <property type="molecule type" value="Genomic_DNA"/>
</dbReference>
<comment type="caution">
    <text evidence="2">The sequence shown here is derived from an EMBL/GenBank/DDBJ whole genome shotgun (WGS) entry which is preliminary data.</text>
</comment>
<keyword evidence="3" id="KW-1185">Reference proteome</keyword>
<evidence type="ECO:0000313" key="3">
    <source>
        <dbReference type="Proteomes" id="UP000641454"/>
    </source>
</evidence>
<dbReference type="InterPro" id="IPR022205">
    <property type="entry name" value="DUF3732"/>
</dbReference>
<evidence type="ECO:0000313" key="2">
    <source>
        <dbReference type="EMBL" id="MBC5844093.1"/>
    </source>
</evidence>
<keyword evidence="1" id="KW-0175">Coiled coil</keyword>
<dbReference type="AlphaFoldDB" id="A0A923SJA6"/>
<organism evidence="2 3">
    <name type="scientific">Flavobacterium muglaense</name>
    <dbReference type="NCBI Taxonomy" id="2764716"/>
    <lineage>
        <taxon>Bacteria</taxon>
        <taxon>Pseudomonadati</taxon>
        <taxon>Bacteroidota</taxon>
        <taxon>Flavobacteriia</taxon>
        <taxon>Flavobacteriales</taxon>
        <taxon>Flavobacteriaceae</taxon>
        <taxon>Flavobacterium</taxon>
    </lineage>
</organism>
<reference evidence="2 3" key="1">
    <citation type="submission" date="2020-08" db="EMBL/GenBank/DDBJ databases">
        <title>Description of novel Flavobacterium F-392 isolate.</title>
        <authorList>
            <person name="Saticioglu I.B."/>
            <person name="Duman M."/>
            <person name="Altun S."/>
        </authorList>
    </citation>
    <scope>NUCLEOTIDE SEQUENCE [LARGE SCALE GENOMIC DNA]</scope>
    <source>
        <strain evidence="2 3">F-392</strain>
    </source>
</reference>
<gene>
    <name evidence="2" type="ORF">H8R25_06545</name>
</gene>
<proteinExistence type="predicted"/>
<sequence length="619" mass="72555">MKFQLNKIKLWFKNNSEPKVYEFQPNKVNVITGGATKGKTSFMSIIDYCLLSNKSRIVEKTINENVEWYSIDFNINERNFFIARKSGNSGSVSAEVFFSDKNEIVDIPVPNITIEELKDILNKEFLIDDSGDLYLANYKSISYRYFLLLNSISADIIINSTNYFDKAYYEIDSDEALREIFLMAIGVDKMLNIKNRKKLEELNSQIATVTRKINKERRAKENIELSLRSLFTECKENNLLDVDFEFKGEEAIDVVSKIISEYVALADNEKTFNKLDNLNKDKRKINRQINSIEKFKKEVYDYNRNLNNYTDSLKPIEYISENYNEIIKSHEVLIFIKELEASLLQIKDSYTKSDFKTFTYQDQLDKFKEELNKVQTEIDTLPKIKATVSNEASKYILIGTLKSKLNQIINDKNNVVYTDNKILETYTKEVYKLEDIINDIDSSKHIMGDELDSSIKRNYNLINSMPEYNDYEIRFSLDDMNLKLKKPDQLFEIETTGSSSNYMFLHLCFYLGLHEHMIKVSEEHVPRFLFIDQPSFPYYSGEGAKVKNDDKTKLMDAFNLLNKFMKYIVEELKSDFQIFMVEHAPKEYWEKNNLEYFHTVAEFTDGVGLIPHYAVKENN</sequence>
<dbReference type="Pfam" id="PF12532">
    <property type="entry name" value="DUF3732"/>
    <property type="match status" value="1"/>
</dbReference>
<accession>A0A923SJA6</accession>
<protein>
    <submittedName>
        <fullName evidence="2">DUF3732 domain-containing protein</fullName>
    </submittedName>
</protein>
<evidence type="ECO:0000256" key="1">
    <source>
        <dbReference type="SAM" id="Coils"/>
    </source>
</evidence>